<name>A0A3N4KXL6_9PEZI</name>
<accession>A0A3N4KXL6</accession>
<dbReference type="AlphaFoldDB" id="A0A3N4KXL6"/>
<keyword evidence="3" id="KW-1185">Reference proteome</keyword>
<organism evidence="2 3">
    <name type="scientific">Morchella conica CCBAS932</name>
    <dbReference type="NCBI Taxonomy" id="1392247"/>
    <lineage>
        <taxon>Eukaryota</taxon>
        <taxon>Fungi</taxon>
        <taxon>Dikarya</taxon>
        <taxon>Ascomycota</taxon>
        <taxon>Pezizomycotina</taxon>
        <taxon>Pezizomycetes</taxon>
        <taxon>Pezizales</taxon>
        <taxon>Morchellaceae</taxon>
        <taxon>Morchella</taxon>
    </lineage>
</organism>
<feature type="region of interest" description="Disordered" evidence="1">
    <location>
        <begin position="76"/>
        <end position="170"/>
    </location>
</feature>
<feature type="compositionally biased region" description="Basic and acidic residues" evidence="1">
    <location>
        <begin position="150"/>
        <end position="159"/>
    </location>
</feature>
<dbReference type="Proteomes" id="UP000277580">
    <property type="component" value="Unassembled WGS sequence"/>
</dbReference>
<dbReference type="OrthoDB" id="5408734at2759"/>
<evidence type="ECO:0000313" key="2">
    <source>
        <dbReference type="EMBL" id="RPB13081.1"/>
    </source>
</evidence>
<protein>
    <submittedName>
        <fullName evidence="2">Uncharacterized protein</fullName>
    </submittedName>
</protein>
<proteinExistence type="predicted"/>
<dbReference type="EMBL" id="ML119125">
    <property type="protein sequence ID" value="RPB13081.1"/>
    <property type="molecule type" value="Genomic_DNA"/>
</dbReference>
<sequence length="170" mass="18703">MSGTEEQSSTRFTYRPTSTIARSFSEQLNDAFLIDDSLDKLASTVEQKKQSVTFQSSELKLLEESIRRAEALLEEKKNRLSQQFPGSVPPSSTSPNPRKARPPIPTYDSNGNENSASGTEEPPARAAPKPPSADGFVVVQKTPSMLSSTEGKRFDEQYKGRPRPPVPTES</sequence>
<reference evidence="2 3" key="1">
    <citation type="journal article" date="2018" name="Nat. Ecol. Evol.">
        <title>Pezizomycetes genomes reveal the molecular basis of ectomycorrhizal truffle lifestyle.</title>
        <authorList>
            <person name="Murat C."/>
            <person name="Payen T."/>
            <person name="Noel B."/>
            <person name="Kuo A."/>
            <person name="Morin E."/>
            <person name="Chen J."/>
            <person name="Kohler A."/>
            <person name="Krizsan K."/>
            <person name="Balestrini R."/>
            <person name="Da Silva C."/>
            <person name="Montanini B."/>
            <person name="Hainaut M."/>
            <person name="Levati E."/>
            <person name="Barry K.W."/>
            <person name="Belfiori B."/>
            <person name="Cichocki N."/>
            <person name="Clum A."/>
            <person name="Dockter R.B."/>
            <person name="Fauchery L."/>
            <person name="Guy J."/>
            <person name="Iotti M."/>
            <person name="Le Tacon F."/>
            <person name="Lindquist E.A."/>
            <person name="Lipzen A."/>
            <person name="Malagnac F."/>
            <person name="Mello A."/>
            <person name="Molinier V."/>
            <person name="Miyauchi S."/>
            <person name="Poulain J."/>
            <person name="Riccioni C."/>
            <person name="Rubini A."/>
            <person name="Sitrit Y."/>
            <person name="Splivallo R."/>
            <person name="Traeger S."/>
            <person name="Wang M."/>
            <person name="Zifcakova L."/>
            <person name="Wipf D."/>
            <person name="Zambonelli A."/>
            <person name="Paolocci F."/>
            <person name="Nowrousian M."/>
            <person name="Ottonello S."/>
            <person name="Baldrian P."/>
            <person name="Spatafora J.W."/>
            <person name="Henrissat B."/>
            <person name="Nagy L.G."/>
            <person name="Aury J.M."/>
            <person name="Wincker P."/>
            <person name="Grigoriev I.V."/>
            <person name="Bonfante P."/>
            <person name="Martin F.M."/>
        </authorList>
    </citation>
    <scope>NUCLEOTIDE SEQUENCE [LARGE SCALE GENOMIC DNA]</scope>
    <source>
        <strain evidence="2 3">CCBAS932</strain>
    </source>
</reference>
<evidence type="ECO:0000313" key="3">
    <source>
        <dbReference type="Proteomes" id="UP000277580"/>
    </source>
</evidence>
<evidence type="ECO:0000256" key="1">
    <source>
        <dbReference type="SAM" id="MobiDB-lite"/>
    </source>
</evidence>
<feature type="compositionally biased region" description="Polar residues" evidence="1">
    <location>
        <begin position="80"/>
        <end position="96"/>
    </location>
</feature>
<gene>
    <name evidence="2" type="ORF">P167DRAFT_545090</name>
</gene>
<feature type="compositionally biased region" description="Polar residues" evidence="1">
    <location>
        <begin position="107"/>
        <end position="118"/>
    </location>
</feature>
<dbReference type="InParanoid" id="A0A3N4KXL6"/>